<dbReference type="AlphaFoldDB" id="A0A0D3BBQ7"/>
<organism evidence="2 3">
    <name type="scientific">Brassica oleracea var. oleracea</name>
    <dbReference type="NCBI Taxonomy" id="109376"/>
    <lineage>
        <taxon>Eukaryota</taxon>
        <taxon>Viridiplantae</taxon>
        <taxon>Streptophyta</taxon>
        <taxon>Embryophyta</taxon>
        <taxon>Tracheophyta</taxon>
        <taxon>Spermatophyta</taxon>
        <taxon>Magnoliopsida</taxon>
        <taxon>eudicotyledons</taxon>
        <taxon>Gunneridae</taxon>
        <taxon>Pentapetalae</taxon>
        <taxon>rosids</taxon>
        <taxon>malvids</taxon>
        <taxon>Brassicales</taxon>
        <taxon>Brassicaceae</taxon>
        <taxon>Brassiceae</taxon>
        <taxon>Brassica</taxon>
    </lineage>
</organism>
<proteinExistence type="predicted"/>
<evidence type="ECO:0000313" key="3">
    <source>
        <dbReference type="Proteomes" id="UP000032141"/>
    </source>
</evidence>
<reference evidence="2 3" key="1">
    <citation type="journal article" date="2014" name="Genome Biol.">
        <title>Transcriptome and methylome profiling reveals relics of genome dominance in the mesopolyploid Brassica oleracea.</title>
        <authorList>
            <person name="Parkin I.A."/>
            <person name="Koh C."/>
            <person name="Tang H."/>
            <person name="Robinson S.J."/>
            <person name="Kagale S."/>
            <person name="Clarke W.E."/>
            <person name="Town C.D."/>
            <person name="Nixon J."/>
            <person name="Krishnakumar V."/>
            <person name="Bidwell S.L."/>
            <person name="Denoeud F."/>
            <person name="Belcram H."/>
            <person name="Links M.G."/>
            <person name="Just J."/>
            <person name="Clarke C."/>
            <person name="Bender T."/>
            <person name="Huebert T."/>
            <person name="Mason A.S."/>
            <person name="Pires J.C."/>
            <person name="Barker G."/>
            <person name="Moore J."/>
            <person name="Walley P.G."/>
            <person name="Manoli S."/>
            <person name="Batley J."/>
            <person name="Edwards D."/>
            <person name="Nelson M.N."/>
            <person name="Wang X."/>
            <person name="Paterson A.H."/>
            <person name="King G."/>
            <person name="Bancroft I."/>
            <person name="Chalhoub B."/>
            <person name="Sharpe A.G."/>
        </authorList>
    </citation>
    <scope>NUCLEOTIDE SEQUENCE</scope>
    <source>
        <strain evidence="2 3">cv. TO1000</strain>
    </source>
</reference>
<accession>A0A0D3BBQ7</accession>
<feature type="signal peptide" evidence="1">
    <location>
        <begin position="1"/>
        <end position="28"/>
    </location>
</feature>
<dbReference type="HOGENOM" id="CLU_1706709_0_0_1"/>
<dbReference type="EnsemblPlants" id="Bo3g068680.1">
    <property type="protein sequence ID" value="Bo3g068680.1"/>
    <property type="gene ID" value="Bo3g068680"/>
</dbReference>
<keyword evidence="3" id="KW-1185">Reference proteome</keyword>
<evidence type="ECO:0000256" key="1">
    <source>
        <dbReference type="SAM" id="SignalP"/>
    </source>
</evidence>
<feature type="chain" id="PRO_5002272930" evidence="1">
    <location>
        <begin position="29"/>
        <end position="154"/>
    </location>
</feature>
<protein>
    <submittedName>
        <fullName evidence="2">Uncharacterized protein</fullName>
    </submittedName>
</protein>
<reference evidence="2" key="2">
    <citation type="submission" date="2015-03" db="UniProtKB">
        <authorList>
            <consortium name="EnsemblPlants"/>
        </authorList>
    </citation>
    <scope>IDENTIFICATION</scope>
</reference>
<evidence type="ECO:0000313" key="2">
    <source>
        <dbReference type="EnsemblPlants" id="Bo3g068680.1"/>
    </source>
</evidence>
<sequence>MAMLIKNKNMAFSLILMCLFVVYPMANAQFSGLLDGATEQRYSDDIPTKQFLGNNYSEIHFSSEIPWKFPTEFRGNEFPRKLQGPPVRRKGPRNIPKENFLGIFRWTFRWSNPRKFRRNVPRNFHREFPRNGALGKFRGRSPSVYSDDLPRKCS</sequence>
<dbReference type="Proteomes" id="UP000032141">
    <property type="component" value="Chromosome C3"/>
</dbReference>
<keyword evidence="1" id="KW-0732">Signal</keyword>
<dbReference type="Gramene" id="Bo3g068680.1">
    <property type="protein sequence ID" value="Bo3g068680.1"/>
    <property type="gene ID" value="Bo3g068680"/>
</dbReference>
<name>A0A0D3BBQ7_BRAOL</name>